<gene>
    <name evidence="3" type="ORF">EZS28_009011</name>
</gene>
<keyword evidence="1" id="KW-0812">Transmembrane</keyword>
<reference evidence="3 4" key="1">
    <citation type="submission" date="2019-03" db="EMBL/GenBank/DDBJ databases">
        <title>Single cell metagenomics reveals metabolic interactions within the superorganism composed of flagellate Streblomastix strix and complex community of Bacteroidetes bacteria on its surface.</title>
        <authorList>
            <person name="Treitli S.C."/>
            <person name="Kolisko M."/>
            <person name="Husnik F."/>
            <person name="Keeling P."/>
            <person name="Hampl V."/>
        </authorList>
    </citation>
    <scope>NUCLEOTIDE SEQUENCE [LARGE SCALE GENOMIC DNA]</scope>
    <source>
        <strain evidence="3">ST1C</strain>
    </source>
</reference>
<protein>
    <recommendedName>
        <fullName evidence="5">Right handed beta helix domain-containing protein</fullName>
    </recommendedName>
</protein>
<organism evidence="3 4">
    <name type="scientific">Streblomastix strix</name>
    <dbReference type="NCBI Taxonomy" id="222440"/>
    <lineage>
        <taxon>Eukaryota</taxon>
        <taxon>Metamonada</taxon>
        <taxon>Preaxostyla</taxon>
        <taxon>Oxymonadida</taxon>
        <taxon>Streblomastigidae</taxon>
        <taxon>Streblomastix</taxon>
    </lineage>
</organism>
<comment type="caution">
    <text evidence="3">The sequence shown here is derived from an EMBL/GenBank/DDBJ whole genome shotgun (WGS) entry which is preliminary data.</text>
</comment>
<dbReference type="InterPro" id="IPR011050">
    <property type="entry name" value="Pectin_lyase_fold/virulence"/>
</dbReference>
<proteinExistence type="predicted"/>
<dbReference type="SUPFAM" id="SSF51126">
    <property type="entry name" value="Pectin lyase-like"/>
    <property type="match status" value="1"/>
</dbReference>
<evidence type="ECO:0000313" key="3">
    <source>
        <dbReference type="EMBL" id="KAA6395463.1"/>
    </source>
</evidence>
<feature type="signal peptide" evidence="2">
    <location>
        <begin position="1"/>
        <end position="17"/>
    </location>
</feature>
<feature type="transmembrane region" description="Helical" evidence="1">
    <location>
        <begin position="405"/>
        <end position="433"/>
    </location>
</feature>
<feature type="chain" id="PRO_5023865441" description="Right handed beta helix domain-containing protein" evidence="2">
    <location>
        <begin position="18"/>
        <end position="459"/>
    </location>
</feature>
<dbReference type="Proteomes" id="UP000324800">
    <property type="component" value="Unassembled WGS sequence"/>
</dbReference>
<evidence type="ECO:0000256" key="1">
    <source>
        <dbReference type="SAM" id="Phobius"/>
    </source>
</evidence>
<name>A0A5J4WKW9_9EUKA</name>
<keyword evidence="1" id="KW-0472">Membrane</keyword>
<dbReference type="EMBL" id="SNRW01001678">
    <property type="protein sequence ID" value="KAA6395463.1"/>
    <property type="molecule type" value="Genomic_DNA"/>
</dbReference>
<accession>A0A5J4WKW9</accession>
<keyword evidence="1" id="KW-1133">Transmembrane helix</keyword>
<evidence type="ECO:0000256" key="2">
    <source>
        <dbReference type="SAM" id="SignalP"/>
    </source>
</evidence>
<sequence length="459" mass="50619">MLLAILISAAFALSLESTNDVCAYNVSKTLPDAIKTIADALASECADPKIYDITLLDSEHIEQLSINQNVTVFIKGGNGSATVWKAETPEQQILFIDDGNITLENLEFQFIITNETEIHLSPTNNLIFVEGMINKPSITLISCIFQSIDGDFKDKIYQLHIHEAQLVQIINSTFNGLGSQNKSCVSIVSIDDSVEVTIKGCLFQNALFSENQEAVIVMMNTFNTTLVIQNNSFINITLSQITQEAALSIYSFVAHKEIIAGNTFTNLYADKSSSAALFIRDSTQDQSSLKYQFINNTFTNNTGKVAGAVYLYSTTPSLHYDFTYNTFKLNKNNVTDGLGKDAYFNFTEPHLDWTVDIIKVALKDMFNGSKSDAKKGSVYFETYNDTGVALSGSVTLSKAKWYQNVYVIIGIACGAIVLIVITVLVFICCVVGCRKWKKAFNSTGDERKPLISNKQSNSA</sequence>
<dbReference type="AlphaFoldDB" id="A0A5J4WKW9"/>
<keyword evidence="2" id="KW-0732">Signal</keyword>
<evidence type="ECO:0008006" key="5">
    <source>
        <dbReference type="Google" id="ProtNLM"/>
    </source>
</evidence>
<evidence type="ECO:0000313" key="4">
    <source>
        <dbReference type="Proteomes" id="UP000324800"/>
    </source>
</evidence>